<dbReference type="InterPro" id="IPR032675">
    <property type="entry name" value="LRR_dom_sf"/>
</dbReference>
<dbReference type="FunFam" id="1.10.8.430:FF:000002">
    <property type="entry name" value="Disease resistance protein (TIR-NBS-LRR class)"/>
    <property type="match status" value="1"/>
</dbReference>
<dbReference type="PROSITE" id="PS50104">
    <property type="entry name" value="TIR"/>
    <property type="match status" value="1"/>
</dbReference>
<dbReference type="PANTHER" id="PTHR11017:SF479">
    <property type="entry name" value="DISEASE RESISTANCE PROTEIN (TIR-NBS-LRR CLASS) FAMILY"/>
    <property type="match status" value="1"/>
</dbReference>
<dbReference type="EMBL" id="SMOL01000781">
    <property type="protein sequence ID" value="KAB2596457.1"/>
    <property type="molecule type" value="Genomic_DNA"/>
</dbReference>
<keyword evidence="3" id="KW-0677">Repeat</keyword>
<dbReference type="PANTHER" id="PTHR11017">
    <property type="entry name" value="LEUCINE-RICH REPEAT-CONTAINING PROTEIN"/>
    <property type="match status" value="1"/>
</dbReference>
<dbReference type="InterPro" id="IPR000157">
    <property type="entry name" value="TIR_dom"/>
</dbReference>
<dbReference type="Proteomes" id="UP000327157">
    <property type="component" value="Chromosome 7"/>
</dbReference>
<dbReference type="InterPro" id="IPR035897">
    <property type="entry name" value="Toll_tir_struct_dom_sf"/>
</dbReference>
<dbReference type="InterPro" id="IPR058192">
    <property type="entry name" value="WHD_ROQ1-like"/>
</dbReference>
<dbReference type="GO" id="GO:0051707">
    <property type="term" value="P:response to other organism"/>
    <property type="evidence" value="ECO:0007669"/>
    <property type="project" value="UniProtKB-ARBA"/>
</dbReference>
<accession>A0A5N5F0H2</accession>
<keyword evidence="11" id="KW-1185">Reference proteome</keyword>
<dbReference type="SUPFAM" id="SSF52540">
    <property type="entry name" value="P-loop containing nucleoside triphosphate hydrolases"/>
    <property type="match status" value="1"/>
</dbReference>
<evidence type="ECO:0000313" key="11">
    <source>
        <dbReference type="Proteomes" id="UP000327157"/>
    </source>
</evidence>
<comment type="caution">
    <text evidence="10">The sequence shown here is derived from an EMBL/GenBank/DDBJ whole genome shotgun (WGS) entry which is preliminary data.</text>
</comment>
<comment type="catalytic activity">
    <reaction evidence="7">
        <text>NAD(+) + H2O = ADP-D-ribose + nicotinamide + H(+)</text>
        <dbReference type="Rhea" id="RHEA:16301"/>
        <dbReference type="ChEBI" id="CHEBI:15377"/>
        <dbReference type="ChEBI" id="CHEBI:15378"/>
        <dbReference type="ChEBI" id="CHEBI:17154"/>
        <dbReference type="ChEBI" id="CHEBI:57540"/>
        <dbReference type="ChEBI" id="CHEBI:57967"/>
        <dbReference type="EC" id="3.2.2.6"/>
    </reaction>
    <physiologicalReaction direction="left-to-right" evidence="7">
        <dbReference type="Rhea" id="RHEA:16302"/>
    </physiologicalReaction>
</comment>
<protein>
    <recommendedName>
        <fullName evidence="1">ADP-ribosyl cyclase/cyclic ADP-ribose hydrolase</fullName>
        <ecNumber evidence="1">3.2.2.6</ecNumber>
    </recommendedName>
</protein>
<feature type="region of interest" description="Disordered" evidence="8">
    <location>
        <begin position="1"/>
        <end position="24"/>
    </location>
</feature>
<reference evidence="11" key="2">
    <citation type="submission" date="2019-10" db="EMBL/GenBank/DDBJ databases">
        <title>A de novo genome assembly of a pear dwarfing rootstock.</title>
        <authorList>
            <person name="Wang F."/>
            <person name="Wang J."/>
            <person name="Li S."/>
            <person name="Zhang Y."/>
            <person name="Fang M."/>
            <person name="Ma L."/>
            <person name="Zhao Y."/>
            <person name="Jiang S."/>
        </authorList>
    </citation>
    <scope>NUCLEOTIDE SEQUENCE [LARGE SCALE GENOMIC DNA]</scope>
</reference>
<keyword evidence="6" id="KW-0520">NAD</keyword>
<dbReference type="Gene3D" id="1.10.8.430">
    <property type="entry name" value="Helical domain of apoptotic protease-activating factors"/>
    <property type="match status" value="1"/>
</dbReference>
<gene>
    <name evidence="10" type="ORF">D8674_031907</name>
</gene>
<dbReference type="PRINTS" id="PR00364">
    <property type="entry name" value="DISEASERSIST"/>
</dbReference>
<dbReference type="FunFam" id="3.40.50.10140:FF:000007">
    <property type="entry name" value="Disease resistance protein (TIR-NBS-LRR class)"/>
    <property type="match status" value="1"/>
</dbReference>
<dbReference type="SUPFAM" id="SSF52200">
    <property type="entry name" value="Toll/Interleukin receptor TIR domain"/>
    <property type="match status" value="1"/>
</dbReference>
<dbReference type="OrthoDB" id="2018313at2759"/>
<dbReference type="InterPro" id="IPR042197">
    <property type="entry name" value="Apaf_helical"/>
</dbReference>
<dbReference type="InterPro" id="IPR055414">
    <property type="entry name" value="LRR_R13L4/SHOC2-like"/>
</dbReference>
<sequence>MSENSPGNPNVRELTRKPKLSGKSQGKFCPFTVDEQCHSIYLSISVLTILLAARSSLTRCDRLMAAASSSSGLGEDTRKGFVSNLYNALVKKPINAFMDAEKLRKGDDLSELLTAIRESRLSIVVFSQDYASSTWCLKELVQILECKDTNNQIVLPIFYEVDPSDVRRLKRKFEEAFAQHDRDSNAEMEEVQGWRSALTTATSLSGWDSRKYENDVVLIEEIVEDVYRKLIDISSTSSEDNGLVDMDSHMHEMLSLLYPPGGETNNVRVVGIWVLIVVDDVDKLEQIEALLEEPRSFGGGSRIIITTRDSQLLSIADVIYNPKILSDSGALKLFRQHAFGKNQPTRDYDDLSNRVVKYAQGLPLALKVLGAFLRKKTIREWKDELEKIRKIPQGGIHDMLKTSFDGLDDTEKDIFLDIACFFKGMKKDSATRILYDCGFHPYTGIRVLIDRALITVSEKGELEMHDLLEEMGREIVRQESIKEPGRRSRLWSYEDVHHVLSQNTATKAVESIIVDFSFSDWNCLNAEAFVSMTQLRLLKVKGYTYKYDCLRSVRRTTSLSMSQPRPLKIRGYTFKRAYCNHHLTGTLNLIDRLWEGTQTLKTLKFINLSNCVYLKETPDFTNVPNLERLILQCCTSLVEVHPSISTLTNLVLLDLKLCTKLKILPSKICMRSLKTFNLSDCSSLEMLPEISEVIEGLEDLDLSRSRIKELPPSINYLTRLSHLNLSNCKELKMLPSKIRMRSLKTFHLSGCSSLEMFPEISEGMEELEELNLSGSKIKELPMSINNLTGLSHLNLSNCKKLEILPSKIRMRSLKTFHLSGCSSLEMFPEISEGMEELEELNLSCSKIKELPMSINNLTGLSHFNLQDCKELESLPSCIHMKCLKTFNLYGCSSLEMFPSISEGIEGLEELHLSGSRIKEVPPSINNLTGLVHLSLSNCKELKRFPSSIRMKSLKTLKLNGCWNLEMFPEISEMEELKDLELSGSKIKELPSSINNLTGLNYLNLKDCKELKSLPSSICQLKSLVSLFLSGCTKFEVFPSIEENMEGLRNLFLDGTSIKELSPWIERLTELRYLYLRDCKSLVHRPNTLCNLYLYDPLQDAYRRLAAAAYFEIPRGGIFQGGRCMRLYRLELAIFLASVLYCLEKDVIAIQGRPWSSANSAPVQDRNSFLADLCPSVPAFLISLLTPKLLQKSPKTGLNFTESIAVSPLQSLCAQLIEHSGFSCSEQHSEYYTNISLKKMPIYMLIVKFVIKDFWDWSWQELARFDLSENDALHIFNKLQPALTQPDIAEEVVGAAALFCPISCLEHITSKFVIFCTLYAANGSSTFWIQYGHVDCLEWLYMILLLIVRVSVLCPSCSPAAPNSATQEAPYQRAAPDGDPWPWLRSPTPLSLRLSILIPIPPPMQTPPEAPETVHDFATMELQEIQDNIRSRRNKIFLHMEEVRRLRIQQRIKHAELGALELKLGIGGTSYKARHKVIFI</sequence>
<evidence type="ECO:0000256" key="2">
    <source>
        <dbReference type="ARBA" id="ARBA00022614"/>
    </source>
</evidence>
<keyword evidence="2" id="KW-0433">Leucine-rich repeat</keyword>
<dbReference type="Pfam" id="PF23282">
    <property type="entry name" value="WHD_ROQ1"/>
    <property type="match status" value="1"/>
</dbReference>
<dbReference type="SMART" id="SM00255">
    <property type="entry name" value="TIR"/>
    <property type="match status" value="1"/>
</dbReference>
<dbReference type="SUPFAM" id="SSF52058">
    <property type="entry name" value="L domain-like"/>
    <property type="match status" value="2"/>
</dbReference>
<keyword evidence="4" id="KW-0378">Hydrolase</keyword>
<dbReference type="Gene3D" id="3.40.50.10140">
    <property type="entry name" value="Toll/interleukin-1 receptor homology (TIR) domain"/>
    <property type="match status" value="1"/>
</dbReference>
<organism evidence="10 11">
    <name type="scientific">Pyrus ussuriensis x Pyrus communis</name>
    <dbReference type="NCBI Taxonomy" id="2448454"/>
    <lineage>
        <taxon>Eukaryota</taxon>
        <taxon>Viridiplantae</taxon>
        <taxon>Streptophyta</taxon>
        <taxon>Embryophyta</taxon>
        <taxon>Tracheophyta</taxon>
        <taxon>Spermatophyta</taxon>
        <taxon>Magnoliopsida</taxon>
        <taxon>eudicotyledons</taxon>
        <taxon>Gunneridae</taxon>
        <taxon>Pentapetalae</taxon>
        <taxon>rosids</taxon>
        <taxon>fabids</taxon>
        <taxon>Rosales</taxon>
        <taxon>Rosaceae</taxon>
        <taxon>Amygdaloideae</taxon>
        <taxon>Maleae</taxon>
        <taxon>Pyrus</taxon>
    </lineage>
</organism>
<dbReference type="SMART" id="SM00369">
    <property type="entry name" value="LRR_TYP"/>
    <property type="match status" value="6"/>
</dbReference>
<dbReference type="GO" id="GO:0006952">
    <property type="term" value="P:defense response"/>
    <property type="evidence" value="ECO:0007669"/>
    <property type="project" value="UniProtKB-KW"/>
</dbReference>
<evidence type="ECO:0000256" key="6">
    <source>
        <dbReference type="ARBA" id="ARBA00023027"/>
    </source>
</evidence>
<dbReference type="Pfam" id="PF23598">
    <property type="entry name" value="LRR_14"/>
    <property type="match status" value="1"/>
</dbReference>
<keyword evidence="5" id="KW-0611">Plant defense</keyword>
<dbReference type="Gene3D" id="3.80.10.10">
    <property type="entry name" value="Ribonuclease Inhibitor"/>
    <property type="match status" value="3"/>
</dbReference>
<evidence type="ECO:0000313" key="10">
    <source>
        <dbReference type="EMBL" id="KAB2596457.1"/>
    </source>
</evidence>
<name>A0A5N5F0H2_9ROSA</name>
<dbReference type="GO" id="GO:0043531">
    <property type="term" value="F:ADP binding"/>
    <property type="evidence" value="ECO:0007669"/>
    <property type="project" value="InterPro"/>
</dbReference>
<evidence type="ECO:0000256" key="3">
    <source>
        <dbReference type="ARBA" id="ARBA00022737"/>
    </source>
</evidence>
<evidence type="ECO:0000256" key="4">
    <source>
        <dbReference type="ARBA" id="ARBA00022801"/>
    </source>
</evidence>
<reference evidence="10 11" key="3">
    <citation type="submission" date="2019-11" db="EMBL/GenBank/DDBJ databases">
        <title>A de novo genome assembly of a pear dwarfing rootstock.</title>
        <authorList>
            <person name="Wang F."/>
            <person name="Wang J."/>
            <person name="Li S."/>
            <person name="Zhang Y."/>
            <person name="Fang M."/>
            <person name="Ma L."/>
            <person name="Zhao Y."/>
            <person name="Jiang S."/>
        </authorList>
    </citation>
    <scope>NUCLEOTIDE SEQUENCE [LARGE SCALE GENOMIC DNA]</scope>
    <source>
        <strain evidence="10">S2</strain>
        <tissue evidence="10">Leaf</tissue>
    </source>
</reference>
<evidence type="ECO:0000256" key="7">
    <source>
        <dbReference type="ARBA" id="ARBA00047304"/>
    </source>
</evidence>
<dbReference type="InterPro" id="IPR003591">
    <property type="entry name" value="Leu-rich_rpt_typical-subtyp"/>
</dbReference>
<evidence type="ECO:0000256" key="8">
    <source>
        <dbReference type="SAM" id="MobiDB-lite"/>
    </source>
</evidence>
<proteinExistence type="predicted"/>
<feature type="domain" description="TIR" evidence="9">
    <location>
        <begin position="58"/>
        <end position="230"/>
    </location>
</feature>
<dbReference type="GO" id="GO:0007165">
    <property type="term" value="P:signal transduction"/>
    <property type="evidence" value="ECO:0007669"/>
    <property type="project" value="InterPro"/>
</dbReference>
<dbReference type="Pfam" id="PF01582">
    <property type="entry name" value="TIR"/>
    <property type="match status" value="1"/>
</dbReference>
<dbReference type="GO" id="GO:0061809">
    <property type="term" value="F:NAD+ nucleosidase activity, cyclic ADP-ribose generating"/>
    <property type="evidence" value="ECO:0007669"/>
    <property type="project" value="UniProtKB-EC"/>
</dbReference>
<dbReference type="Pfam" id="PF23286">
    <property type="entry name" value="LRR_13"/>
    <property type="match status" value="1"/>
</dbReference>
<dbReference type="InterPro" id="IPR044974">
    <property type="entry name" value="Disease_R_plants"/>
</dbReference>
<dbReference type="InterPro" id="IPR058546">
    <property type="entry name" value="RPS4B/Roq1-like_LRR"/>
</dbReference>
<dbReference type="EC" id="3.2.2.6" evidence="1"/>
<reference evidence="10 11" key="1">
    <citation type="submission" date="2019-09" db="EMBL/GenBank/DDBJ databases">
        <authorList>
            <person name="Ou C."/>
        </authorList>
    </citation>
    <scope>NUCLEOTIDE SEQUENCE [LARGE SCALE GENOMIC DNA]</scope>
    <source>
        <strain evidence="10">S2</strain>
        <tissue evidence="10">Leaf</tissue>
    </source>
</reference>
<dbReference type="InterPro" id="IPR027417">
    <property type="entry name" value="P-loop_NTPase"/>
</dbReference>
<evidence type="ECO:0000256" key="1">
    <source>
        <dbReference type="ARBA" id="ARBA00011982"/>
    </source>
</evidence>
<evidence type="ECO:0000256" key="5">
    <source>
        <dbReference type="ARBA" id="ARBA00022821"/>
    </source>
</evidence>
<evidence type="ECO:0000259" key="9">
    <source>
        <dbReference type="PROSITE" id="PS50104"/>
    </source>
</evidence>